<name>C6JSB8_SORBI</name>
<dbReference type="InterPro" id="IPR029033">
    <property type="entry name" value="His_PPase_superfam"/>
</dbReference>
<dbReference type="EMBL" id="GL002844">
    <property type="protein sequence ID" value="EES20435.1"/>
    <property type="molecule type" value="Genomic_DNA"/>
</dbReference>
<organism evidence="2">
    <name type="scientific">Sorghum bicolor</name>
    <name type="common">Sorghum</name>
    <name type="synonym">Sorghum vulgare</name>
    <dbReference type="NCBI Taxonomy" id="4558"/>
    <lineage>
        <taxon>Eukaryota</taxon>
        <taxon>Viridiplantae</taxon>
        <taxon>Streptophyta</taxon>
        <taxon>Embryophyta</taxon>
        <taxon>Tracheophyta</taxon>
        <taxon>Spermatophyta</taxon>
        <taxon>Magnoliopsida</taxon>
        <taxon>Liliopsida</taxon>
        <taxon>Poales</taxon>
        <taxon>Poaceae</taxon>
        <taxon>PACMAD clade</taxon>
        <taxon>Panicoideae</taxon>
        <taxon>Andropogonodae</taxon>
        <taxon>Andropogoneae</taxon>
        <taxon>Sorghinae</taxon>
        <taxon>Sorghum</taxon>
    </lineage>
</organism>
<dbReference type="AlphaFoldDB" id="C6JSB8"/>
<protein>
    <submittedName>
        <fullName evidence="2">Uncharacterized protein</fullName>
    </submittedName>
</protein>
<evidence type="ECO:0000256" key="1">
    <source>
        <dbReference type="SAM" id="MobiDB-lite"/>
    </source>
</evidence>
<gene>
    <name evidence="2" type="primary">Sb0250s002010</name>
    <name evidence="2" type="ORF">SORBIDRAFT_0250s002010</name>
</gene>
<proteinExistence type="predicted"/>
<reference evidence="2" key="1">
    <citation type="journal article" date="2009" name="Nature">
        <title>The Sorghum bicolor genome and the diversification of grasses.</title>
        <authorList>
            <person name="Paterson A.H."/>
            <person name="Bowers J.E."/>
            <person name="Bruggmann R."/>
            <person name="Dubchak I."/>
            <person name="Grimwood J."/>
            <person name="Gundlach H."/>
            <person name="Haberer G."/>
            <person name="Hellsten U."/>
            <person name="Mitros T."/>
            <person name="Poliakov A."/>
            <person name="Schmutz J."/>
            <person name="Spannagl M."/>
            <person name="Tang H."/>
            <person name="Wang X."/>
            <person name="Wicker T."/>
            <person name="Bharti A.K."/>
            <person name="Chapman J."/>
            <person name="Feltus F.A."/>
            <person name="Gowik U."/>
            <person name="Grigoriev I.V."/>
            <person name="Lyons E."/>
            <person name="Maher C.A."/>
            <person name="Martis M."/>
            <person name="Narechania A."/>
            <person name="Otillar R.P."/>
            <person name="Penning B.W."/>
            <person name="Salamov A.A."/>
            <person name="Wang Y."/>
            <person name="Zhang L."/>
            <person name="Carpita N.C."/>
            <person name="Freeling M."/>
            <person name="Gingle A.R."/>
            <person name="Hash C.T."/>
            <person name="Keller B."/>
            <person name="Klein P."/>
            <person name="Kresovich S."/>
            <person name="McCann M.C."/>
            <person name="Ming R."/>
            <person name="Peterson D.G."/>
            <person name="Mehboob-ur-Rahman"/>
            <person name="Ware D."/>
            <person name="Westhoff P."/>
            <person name="Mayer K.F."/>
            <person name="Messing J."/>
            <person name="Rokhsar D.S."/>
        </authorList>
    </citation>
    <scope>NUCLEOTIDE SEQUENCE [LARGE SCALE GENOMIC DNA]</scope>
</reference>
<feature type="region of interest" description="Disordered" evidence="1">
    <location>
        <begin position="1"/>
        <end position="40"/>
    </location>
</feature>
<accession>C6JSB8</accession>
<dbReference type="SUPFAM" id="SSF53254">
    <property type="entry name" value="Phosphoglycerate mutase-like"/>
    <property type="match status" value="1"/>
</dbReference>
<dbReference type="Gene3D" id="3.40.50.1240">
    <property type="entry name" value="Phosphoglycerate mutase-like"/>
    <property type="match status" value="1"/>
</dbReference>
<evidence type="ECO:0000313" key="2">
    <source>
        <dbReference type="EMBL" id="EES20435.1"/>
    </source>
</evidence>
<dbReference type="HOGENOM" id="CLU_2502362_0_0_1"/>
<sequence length="86" mass="9238">MSSHAPTRPHPTVVGGGGHFPSARAGEVPEPAAVPRPGSSLREAKQVVLVQHGQSTWNIEGRIQGSSDLREIDLYSFRVSIFTFST</sequence>